<dbReference type="PIRSF" id="PIRSF006779">
    <property type="entry name" value="UCP006779"/>
    <property type="match status" value="1"/>
</dbReference>
<dbReference type="InterPro" id="IPR002747">
    <property type="entry name" value="SAM_OH_AdoTrfase"/>
</dbReference>
<evidence type="ECO:0000256" key="1">
    <source>
        <dbReference type="ARBA" id="ARBA00022691"/>
    </source>
</evidence>
<feature type="domain" description="S-adenosyl-l-methionine hydroxide adenosyltransferase C-terminal" evidence="4">
    <location>
        <begin position="170"/>
        <end position="271"/>
    </location>
</feature>
<dbReference type="PANTHER" id="PTHR35092">
    <property type="entry name" value="CHLORINASE MJ1651"/>
    <property type="match status" value="1"/>
</dbReference>
<dbReference type="EMBL" id="BAABJH010000001">
    <property type="protein sequence ID" value="GAA4883491.1"/>
    <property type="molecule type" value="Genomic_DNA"/>
</dbReference>
<dbReference type="SUPFAM" id="SSF101852">
    <property type="entry name" value="Bacterial fluorinating enzyme, C-terminal domain"/>
    <property type="match status" value="1"/>
</dbReference>
<dbReference type="InterPro" id="IPR023228">
    <property type="entry name" value="SAM_OH_AdoTrfase_N_sf"/>
</dbReference>
<accession>A0ABP9EP73</accession>
<reference evidence="6" key="1">
    <citation type="journal article" date="2019" name="Int. J. Syst. Evol. Microbiol.">
        <title>The Global Catalogue of Microorganisms (GCM) 10K type strain sequencing project: providing services to taxonomists for standard genome sequencing and annotation.</title>
        <authorList>
            <consortium name="The Broad Institute Genomics Platform"/>
            <consortium name="The Broad Institute Genome Sequencing Center for Infectious Disease"/>
            <person name="Wu L."/>
            <person name="Ma J."/>
        </authorList>
    </citation>
    <scope>NUCLEOTIDE SEQUENCE [LARGE SCALE GENOMIC DNA]</scope>
    <source>
        <strain evidence="6">JCM 18274</strain>
    </source>
</reference>
<organism evidence="5 6">
    <name type="scientific">Flaviramulus aquimarinus</name>
    <dbReference type="NCBI Taxonomy" id="1170456"/>
    <lineage>
        <taxon>Bacteria</taxon>
        <taxon>Pseudomonadati</taxon>
        <taxon>Bacteroidota</taxon>
        <taxon>Flavobacteriia</taxon>
        <taxon>Flavobacteriales</taxon>
        <taxon>Flavobacteriaceae</taxon>
        <taxon>Flaviramulus</taxon>
    </lineage>
</organism>
<dbReference type="Pfam" id="PF01887">
    <property type="entry name" value="SAM_HAT_N"/>
    <property type="match status" value="1"/>
</dbReference>
<feature type="domain" description="S-adenosyl-l-methionine hydroxide adenosyltransferase N-terminal" evidence="3">
    <location>
        <begin position="4"/>
        <end position="145"/>
    </location>
</feature>
<dbReference type="Gene3D" id="2.40.30.90">
    <property type="entry name" value="Bacterial fluorinating enzyme like"/>
    <property type="match status" value="1"/>
</dbReference>
<gene>
    <name evidence="5" type="ORF">GCM10023311_02060</name>
</gene>
<dbReference type="Proteomes" id="UP001500433">
    <property type="component" value="Unassembled WGS sequence"/>
</dbReference>
<name>A0ABP9EP73_9FLAO</name>
<evidence type="ECO:0000256" key="2">
    <source>
        <dbReference type="ARBA" id="ARBA00024035"/>
    </source>
</evidence>
<protein>
    <submittedName>
        <fullName evidence="5">SAM-dependent chlorinase/fluorinase</fullName>
    </submittedName>
</protein>
<dbReference type="PANTHER" id="PTHR35092:SF1">
    <property type="entry name" value="CHLORINASE MJ1651"/>
    <property type="match status" value="1"/>
</dbReference>
<dbReference type="InterPro" id="IPR023227">
    <property type="entry name" value="SAM_OH_AdoTrfase_C_sf"/>
</dbReference>
<dbReference type="InterPro" id="IPR046469">
    <property type="entry name" value="SAM_HAT_N"/>
</dbReference>
<evidence type="ECO:0000259" key="4">
    <source>
        <dbReference type="Pfam" id="PF20257"/>
    </source>
</evidence>
<keyword evidence="1" id="KW-0949">S-adenosyl-L-methionine</keyword>
<proteinExistence type="inferred from homology"/>
<evidence type="ECO:0000313" key="6">
    <source>
        <dbReference type="Proteomes" id="UP001500433"/>
    </source>
</evidence>
<sequence>MAIITLTTDFGEKDHFAGATKGAIYSELPDVKIVDISHSVSAFNIPEAAYIIQNAYSSFPKGTIHIIGIDSEINPENKHIAIKLDDHYFICANNGIMSMICSEIAPEKIVEINIHDKIQTSFPVLDVFVKVACHIARGGTLEVIGKNIPEIKPIKNIVPYVNDDKTQMIGSVIYIDNYGNVVTNIKRSFFETIQKGRNFEISARNYTFKKIYEKYSDIVNFEIIENKRHDEGRKLVVFNSGDFLEIAVYKSNSQTTGSASTLLGLGLMDSISVHFIPSPVIPKGKEIPQSITKARDL</sequence>
<dbReference type="SUPFAM" id="SSF102522">
    <property type="entry name" value="Bacterial fluorinating enzyme, N-terminal domain"/>
    <property type="match status" value="1"/>
</dbReference>
<dbReference type="Pfam" id="PF20257">
    <property type="entry name" value="SAM_HAT_C"/>
    <property type="match status" value="1"/>
</dbReference>
<dbReference type="InterPro" id="IPR046470">
    <property type="entry name" value="SAM_HAT_C"/>
</dbReference>
<dbReference type="Gene3D" id="3.40.50.10790">
    <property type="entry name" value="S-adenosyl-l-methionine hydroxide adenosyltransferase, N-terminal"/>
    <property type="match status" value="1"/>
</dbReference>
<evidence type="ECO:0000313" key="5">
    <source>
        <dbReference type="EMBL" id="GAA4883491.1"/>
    </source>
</evidence>
<comment type="caution">
    <text evidence="5">The sequence shown here is derived from an EMBL/GenBank/DDBJ whole genome shotgun (WGS) entry which is preliminary data.</text>
</comment>
<dbReference type="RefSeq" id="WP_345272075.1">
    <property type="nucleotide sequence ID" value="NZ_BAABJH010000001.1"/>
</dbReference>
<keyword evidence="6" id="KW-1185">Reference proteome</keyword>
<comment type="similarity">
    <text evidence="2">Belongs to the SAM hydrolase / SAM-dependent halogenase family.</text>
</comment>
<evidence type="ECO:0000259" key="3">
    <source>
        <dbReference type="Pfam" id="PF01887"/>
    </source>
</evidence>